<dbReference type="CDD" id="cd24000">
    <property type="entry name" value="ASKHA_NBD_HK"/>
    <property type="match status" value="1"/>
</dbReference>
<evidence type="ECO:0000259" key="8">
    <source>
        <dbReference type="Pfam" id="PF03727"/>
    </source>
</evidence>
<gene>
    <name evidence="9" type="ORF">NKR19_g4045</name>
</gene>
<proteinExistence type="inferred from homology"/>
<dbReference type="GO" id="GO:0005739">
    <property type="term" value="C:mitochondrion"/>
    <property type="evidence" value="ECO:0007669"/>
    <property type="project" value="TreeGrafter"/>
</dbReference>
<keyword evidence="2 6" id="KW-0808">Transferase</keyword>
<dbReference type="GO" id="GO:0001678">
    <property type="term" value="P:intracellular glucose homeostasis"/>
    <property type="evidence" value="ECO:0007669"/>
    <property type="project" value="InterPro"/>
</dbReference>
<dbReference type="SUPFAM" id="SSF53067">
    <property type="entry name" value="Actin-like ATPase domain"/>
    <property type="match status" value="2"/>
</dbReference>
<accession>A0AA38S179</accession>
<dbReference type="GO" id="GO:0005829">
    <property type="term" value="C:cytosol"/>
    <property type="evidence" value="ECO:0007669"/>
    <property type="project" value="TreeGrafter"/>
</dbReference>
<evidence type="ECO:0000256" key="5">
    <source>
        <dbReference type="ARBA" id="ARBA00022840"/>
    </source>
</evidence>
<dbReference type="GO" id="GO:0004340">
    <property type="term" value="F:glucokinase activity"/>
    <property type="evidence" value="ECO:0007669"/>
    <property type="project" value="TreeGrafter"/>
</dbReference>
<evidence type="ECO:0000259" key="7">
    <source>
        <dbReference type="Pfam" id="PF00349"/>
    </source>
</evidence>
<dbReference type="GO" id="GO:0006013">
    <property type="term" value="P:mannose metabolic process"/>
    <property type="evidence" value="ECO:0007669"/>
    <property type="project" value="TreeGrafter"/>
</dbReference>
<sequence length="547" mass="59406">MRPLVSAMTTTLRQVFVAAIKSLLRGKTLIQAFLAFWVSPTVLKGQRVKSKDKFTRTIEDFLKEAEALLVRPSEGDGLEEFASKLKAQFRKGLLSNPDCMLPSYNYQLPNGYETGQYLALDVGGSTLRVALVELRSRVARGSEREIVRMKSFPIASSIKNLEGMDFFDWMAGQILETVAEDVKHNSSEKPLPMGLAWSFPIEQTSLKGGILRNMGKGFLAANGLLGQELGDVIQLACKGKGLEVELAAIVNDSTAALLSEAYVNEATRFSLILGTGVNIAAHLPIPTICPEKYGTRPDGWFDKASHVVVNTELGMFGEGILPMTRWDRILAADHPRPDFQPLEYLVSGFYLGEMTRIAFIEAIKSTGVYGGVVAPPLTKQYSLDTRTMAIIEGDTTPSLSQAIAAFRQCYPSLPEPTTTDMKALRTIASFVSRRSSSIVAASLFALWQLKTETETEYLRDLTTATASSPFAAETEAELRLPRTVVSFTGSVIENYPGYLVNTQRYVDDLITAGGGVPGCIDLVAAKESSLIGAAVALACAVEGKGDN</sequence>
<dbReference type="PANTHER" id="PTHR19443">
    <property type="entry name" value="HEXOKINASE"/>
    <property type="match status" value="1"/>
</dbReference>
<evidence type="ECO:0000256" key="1">
    <source>
        <dbReference type="ARBA" id="ARBA00009225"/>
    </source>
</evidence>
<organism evidence="9 10">
    <name type="scientific">Coniochaeta hoffmannii</name>
    <dbReference type="NCBI Taxonomy" id="91930"/>
    <lineage>
        <taxon>Eukaryota</taxon>
        <taxon>Fungi</taxon>
        <taxon>Dikarya</taxon>
        <taxon>Ascomycota</taxon>
        <taxon>Pezizomycotina</taxon>
        <taxon>Sordariomycetes</taxon>
        <taxon>Sordariomycetidae</taxon>
        <taxon>Coniochaetales</taxon>
        <taxon>Coniochaetaceae</taxon>
        <taxon>Coniochaeta</taxon>
    </lineage>
</organism>
<dbReference type="PANTHER" id="PTHR19443:SF24">
    <property type="entry name" value="PHOSPHOTRANSFERASE"/>
    <property type="match status" value="1"/>
</dbReference>
<dbReference type="FunFam" id="3.40.367.20:FF:000011">
    <property type="entry name" value="Phosphotransferase"/>
    <property type="match status" value="1"/>
</dbReference>
<comment type="similarity">
    <text evidence="1 6">Belongs to the hexokinase family.</text>
</comment>
<evidence type="ECO:0000256" key="4">
    <source>
        <dbReference type="ARBA" id="ARBA00022777"/>
    </source>
</evidence>
<dbReference type="InterPro" id="IPR001312">
    <property type="entry name" value="Hexokinase"/>
</dbReference>
<dbReference type="PROSITE" id="PS51748">
    <property type="entry name" value="HEXOKINASE_2"/>
    <property type="match status" value="1"/>
</dbReference>
<dbReference type="AlphaFoldDB" id="A0AA38S179"/>
<dbReference type="GO" id="GO:0008865">
    <property type="term" value="F:fructokinase activity"/>
    <property type="evidence" value="ECO:0007669"/>
    <property type="project" value="TreeGrafter"/>
</dbReference>
<dbReference type="Proteomes" id="UP001174691">
    <property type="component" value="Unassembled WGS sequence"/>
</dbReference>
<keyword evidence="5 6" id="KW-0067">ATP-binding</keyword>
<dbReference type="InterPro" id="IPR043129">
    <property type="entry name" value="ATPase_NBD"/>
</dbReference>
<protein>
    <recommendedName>
        <fullName evidence="6">Phosphotransferase</fullName>
        <ecNumber evidence="6">2.7.1.-</ecNumber>
    </recommendedName>
</protein>
<keyword evidence="6" id="KW-0324">Glycolysis</keyword>
<comment type="caution">
    <text evidence="9">The sequence shown here is derived from an EMBL/GenBank/DDBJ whole genome shotgun (WGS) entry which is preliminary data.</text>
</comment>
<evidence type="ECO:0000256" key="2">
    <source>
        <dbReference type="ARBA" id="ARBA00022679"/>
    </source>
</evidence>
<feature type="domain" description="Hexokinase C-terminal" evidence="8">
    <location>
        <begin position="269"/>
        <end position="539"/>
    </location>
</feature>
<dbReference type="InterPro" id="IPR022673">
    <property type="entry name" value="Hexokinase_C"/>
</dbReference>
<dbReference type="Gene3D" id="3.30.420.40">
    <property type="match status" value="1"/>
</dbReference>
<feature type="domain" description="Hexokinase N-terminal" evidence="7">
    <location>
        <begin position="77"/>
        <end position="262"/>
    </location>
</feature>
<reference evidence="9" key="1">
    <citation type="submission" date="2022-07" db="EMBL/GenBank/DDBJ databases">
        <title>Fungi with potential for degradation of polypropylene.</title>
        <authorList>
            <person name="Gostincar C."/>
        </authorList>
    </citation>
    <scope>NUCLEOTIDE SEQUENCE</scope>
    <source>
        <strain evidence="9">EXF-13287</strain>
    </source>
</reference>
<dbReference type="PRINTS" id="PR00475">
    <property type="entry name" value="HEXOKINASE"/>
</dbReference>
<dbReference type="InterPro" id="IPR022672">
    <property type="entry name" value="Hexokinase_N"/>
</dbReference>
<dbReference type="GO" id="GO:0005524">
    <property type="term" value="F:ATP binding"/>
    <property type="evidence" value="ECO:0007669"/>
    <property type="project" value="UniProtKB-UniRule"/>
</dbReference>
<dbReference type="Gene3D" id="3.40.367.20">
    <property type="match status" value="1"/>
</dbReference>
<dbReference type="GO" id="GO:0006096">
    <property type="term" value="P:glycolytic process"/>
    <property type="evidence" value="ECO:0007669"/>
    <property type="project" value="UniProtKB-KW"/>
</dbReference>
<keyword evidence="3 6" id="KW-0547">Nucleotide-binding</keyword>
<dbReference type="Pfam" id="PF00349">
    <property type="entry name" value="Hexokinase_1"/>
    <property type="match status" value="1"/>
</dbReference>
<dbReference type="EC" id="2.7.1.-" evidence="6"/>
<evidence type="ECO:0000256" key="3">
    <source>
        <dbReference type="ARBA" id="ARBA00022741"/>
    </source>
</evidence>
<evidence type="ECO:0000313" key="9">
    <source>
        <dbReference type="EMBL" id="KAJ9156937.1"/>
    </source>
</evidence>
<dbReference type="GO" id="GO:0005536">
    <property type="term" value="F:D-glucose binding"/>
    <property type="evidence" value="ECO:0007669"/>
    <property type="project" value="InterPro"/>
</dbReference>
<evidence type="ECO:0000313" key="10">
    <source>
        <dbReference type="Proteomes" id="UP001174691"/>
    </source>
</evidence>
<dbReference type="GO" id="GO:0006006">
    <property type="term" value="P:glucose metabolic process"/>
    <property type="evidence" value="ECO:0007669"/>
    <property type="project" value="TreeGrafter"/>
</dbReference>
<keyword evidence="4 6" id="KW-0418">Kinase</keyword>
<name>A0AA38S179_9PEZI</name>
<evidence type="ECO:0000256" key="6">
    <source>
        <dbReference type="RuleBase" id="RU362007"/>
    </source>
</evidence>
<dbReference type="Pfam" id="PF03727">
    <property type="entry name" value="Hexokinase_2"/>
    <property type="match status" value="1"/>
</dbReference>
<dbReference type="GO" id="GO:0019158">
    <property type="term" value="F:mannokinase activity"/>
    <property type="evidence" value="ECO:0007669"/>
    <property type="project" value="TreeGrafter"/>
</dbReference>
<keyword evidence="10" id="KW-1185">Reference proteome</keyword>
<dbReference type="EMBL" id="JANBVN010000048">
    <property type="protein sequence ID" value="KAJ9156937.1"/>
    <property type="molecule type" value="Genomic_DNA"/>
</dbReference>